<sequence length="212" mass="22814">MTKREKYFRYALGSGALAYSSGMLSEALLGWKLDPRTTLLSELAASGHPDRRVFRVTDIVAGTLFIGASAVPQHRRATTFRVLLALFGTATIADALSPLDYPISQDEQNPKDQKHRGAPSLRHRAHYLTTTLAGSAAAGICLHDWQLQRRQSGTVRKFAGPAVVLGEIAGVVALASPKLLPGIVQRMQTLGFTAICLDLARRGLATSPSPKV</sequence>
<dbReference type="InterPro" id="IPR009339">
    <property type="entry name" value="DUF998"/>
</dbReference>
<gene>
    <name evidence="1" type="ORF">QMQ05_06220</name>
</gene>
<organism evidence="1 2">
    <name type="scientific">Glutamicibacter ectropisis</name>
    <dbReference type="NCBI Taxonomy" id="3046593"/>
    <lineage>
        <taxon>Bacteria</taxon>
        <taxon>Bacillati</taxon>
        <taxon>Actinomycetota</taxon>
        <taxon>Actinomycetes</taxon>
        <taxon>Micrococcales</taxon>
        <taxon>Micrococcaceae</taxon>
        <taxon>Glutamicibacter</taxon>
    </lineage>
</organism>
<dbReference type="RefSeq" id="WP_345473894.1">
    <property type="nucleotide sequence ID" value="NZ_CP125942.1"/>
</dbReference>
<keyword evidence="2" id="KW-1185">Reference proteome</keyword>
<evidence type="ECO:0000313" key="2">
    <source>
        <dbReference type="Proteomes" id="UP001486888"/>
    </source>
</evidence>
<protein>
    <submittedName>
        <fullName evidence="1">DUF998 domain-containing protein</fullName>
    </submittedName>
</protein>
<dbReference type="Pfam" id="PF06197">
    <property type="entry name" value="DUF998"/>
    <property type="match status" value="1"/>
</dbReference>
<reference evidence="1 2" key="1">
    <citation type="submission" date="2023-05" db="EMBL/GenBank/DDBJ databases">
        <title>Glutamicibacter sp. B1, complete genome.</title>
        <authorList>
            <person name="Long Y.H."/>
            <person name="Fang T."/>
            <person name="Li X.Y."/>
        </authorList>
    </citation>
    <scope>NUCLEOTIDE SEQUENCE [LARGE SCALE GENOMIC DNA]</scope>
    <source>
        <strain evidence="1 2">B1</strain>
    </source>
</reference>
<dbReference type="Proteomes" id="UP001486888">
    <property type="component" value="Chromosome"/>
</dbReference>
<accession>A0AAU6WGI7</accession>
<evidence type="ECO:0000313" key="1">
    <source>
        <dbReference type="EMBL" id="XAO47115.1"/>
    </source>
</evidence>
<dbReference type="EMBL" id="CP125942">
    <property type="protein sequence ID" value="XAO47115.1"/>
    <property type="molecule type" value="Genomic_DNA"/>
</dbReference>
<name>A0AAU6WGI7_9MICC</name>
<dbReference type="AlphaFoldDB" id="A0AAU6WGI7"/>
<proteinExistence type="predicted"/>
<dbReference type="KEGG" id="gey:QMQ05_06220"/>